<protein>
    <recommendedName>
        <fullName evidence="8">Glutamate--cysteine ligase</fullName>
        <ecNumber evidence="8">6.3.2.2</ecNumber>
    </recommendedName>
    <alternativeName>
        <fullName evidence="8">Gamma-ECS</fullName>
        <shortName evidence="8">GCS</shortName>
    </alternativeName>
    <alternativeName>
        <fullName evidence="8">Gamma-glutamylcysteine synthetase</fullName>
    </alternativeName>
</protein>
<dbReference type="NCBIfam" id="TIGR01434">
    <property type="entry name" value="glu_cys_ligase"/>
    <property type="match status" value="1"/>
</dbReference>
<evidence type="ECO:0000313" key="12">
    <source>
        <dbReference type="Proteomes" id="UP000281118"/>
    </source>
</evidence>
<evidence type="ECO:0000256" key="3">
    <source>
        <dbReference type="ARBA" id="ARBA00022598"/>
    </source>
</evidence>
<dbReference type="UniPathway" id="UPA00142">
    <property type="reaction ID" value="UER00209"/>
</dbReference>
<evidence type="ECO:0000256" key="7">
    <source>
        <dbReference type="ARBA" id="ARBA00048819"/>
    </source>
</evidence>
<keyword evidence="6 8" id="KW-0067">ATP-binding</keyword>
<feature type="domain" description="Glutamate--cysteine ligase" evidence="10">
    <location>
        <begin position="159"/>
        <end position="361"/>
    </location>
</feature>
<dbReference type="SUPFAM" id="SSF55931">
    <property type="entry name" value="Glutamine synthetase/guanido kinase"/>
    <property type="match status" value="1"/>
</dbReference>
<dbReference type="OrthoDB" id="9803907at2"/>
<dbReference type="EMBL" id="RXFT01000011">
    <property type="protein sequence ID" value="RUR70088.1"/>
    <property type="molecule type" value="Genomic_DNA"/>
</dbReference>
<accession>A0A3S1A5L9</accession>
<dbReference type="InterPro" id="IPR007370">
    <property type="entry name" value="Glu_cys_ligase"/>
</dbReference>
<reference evidence="11 12" key="1">
    <citation type="submission" date="2018-12" db="EMBL/GenBank/DDBJ databases">
        <title>The genome sequences of Variovorax guangxiensis DSM 27352.</title>
        <authorList>
            <person name="Gao J."/>
            <person name="Sun J."/>
        </authorList>
    </citation>
    <scope>NUCLEOTIDE SEQUENCE [LARGE SCALE GENOMIC DNA]</scope>
    <source>
        <strain evidence="11 12">DSM 27352</strain>
    </source>
</reference>
<dbReference type="PANTHER" id="PTHR38761">
    <property type="entry name" value="GLUTAMATE--CYSTEINE LIGASE"/>
    <property type="match status" value="1"/>
</dbReference>
<dbReference type="EC" id="6.3.2.2" evidence="8"/>
<evidence type="ECO:0000256" key="2">
    <source>
        <dbReference type="ARBA" id="ARBA00008772"/>
    </source>
</evidence>
<dbReference type="Pfam" id="PF04262">
    <property type="entry name" value="Glu_cys_ligase"/>
    <property type="match status" value="2"/>
</dbReference>
<evidence type="ECO:0000256" key="9">
    <source>
        <dbReference type="RuleBase" id="RU004391"/>
    </source>
</evidence>
<dbReference type="Proteomes" id="UP000281118">
    <property type="component" value="Unassembled WGS sequence"/>
</dbReference>
<evidence type="ECO:0000313" key="11">
    <source>
        <dbReference type="EMBL" id="RUR70088.1"/>
    </source>
</evidence>
<dbReference type="InterPro" id="IPR014746">
    <property type="entry name" value="Gln_synth/guanido_kin_cat_dom"/>
</dbReference>
<dbReference type="GO" id="GO:0005829">
    <property type="term" value="C:cytosol"/>
    <property type="evidence" value="ECO:0007669"/>
    <property type="project" value="TreeGrafter"/>
</dbReference>
<dbReference type="PANTHER" id="PTHR38761:SF1">
    <property type="entry name" value="GLUTAMATE--CYSTEINE LIGASE"/>
    <property type="match status" value="1"/>
</dbReference>
<evidence type="ECO:0000256" key="4">
    <source>
        <dbReference type="ARBA" id="ARBA00022684"/>
    </source>
</evidence>
<dbReference type="GO" id="GO:0005524">
    <property type="term" value="F:ATP binding"/>
    <property type="evidence" value="ECO:0007669"/>
    <property type="project" value="UniProtKB-KW"/>
</dbReference>
<comment type="similarity">
    <text evidence="2 8">Belongs to the glutamate--cysteine ligase type 1 family. Type 1 subfamily.</text>
</comment>
<organism evidence="11 12">
    <name type="scientific">Variovorax guangxiensis</name>
    <dbReference type="NCBI Taxonomy" id="1775474"/>
    <lineage>
        <taxon>Bacteria</taxon>
        <taxon>Pseudomonadati</taxon>
        <taxon>Pseudomonadota</taxon>
        <taxon>Betaproteobacteria</taxon>
        <taxon>Burkholderiales</taxon>
        <taxon>Comamonadaceae</taxon>
        <taxon>Variovorax</taxon>
    </lineage>
</organism>
<dbReference type="AlphaFoldDB" id="A0A3S1A5L9"/>
<dbReference type="GO" id="GO:0046872">
    <property type="term" value="F:metal ion binding"/>
    <property type="evidence" value="ECO:0007669"/>
    <property type="project" value="TreeGrafter"/>
</dbReference>
<dbReference type="HAMAP" id="MF_00578">
    <property type="entry name" value="Glu_cys_ligase"/>
    <property type="match status" value="1"/>
</dbReference>
<gene>
    <name evidence="8" type="primary">gshA</name>
    <name evidence="11" type="ORF">EJP67_23825</name>
</gene>
<sequence length="519" mass="57160">MSNRLQERLGALSAARLKGMRRGIEKESLRALPDGKLALTPHPLALGSALTHPHITTDFSESQLELITGVHADVDSAVEELTRVHQFTYRVLDGLGDERLWVSSMPCGLPTDETIPIGRYGSSNVGRAKSVYRMGLSHRYGRRMQTISGIHYNWSLPEVSSEEYFALIRNFRRHAFLLLYLFGASPALCSSFVAGRPHELQPLGDGSMFMPHGTSLRMGRLGYQSDAQASLAVSYNSLEGYAASLQDALTRPWPAYEAIGIRNLGGDYNQLGTSLLQIENEFYGTIRPKRVINPGERPLHALRERGVEYVEVRLMDLDPFETVGINAQTMRFIDVFLLHCLLSDSPDDTPQEIADLAQNQHLTAARGREPGLKLRRNGAEVTLADWGLELVGQCLPIAAALDAAQGSGTAHADAVRAAGAALRNPDSLPSARVLAAIEKEHANSFVGFVRARSEQTRATLLDLPFSAAQQAEFERMTAESIQEQKRIEAADTMPFEIYREQYVSPARLGMPRSRTPVAA</sequence>
<dbReference type="RefSeq" id="WP_126024194.1">
    <property type="nucleotide sequence ID" value="NZ_RXFT01000011.1"/>
</dbReference>
<evidence type="ECO:0000256" key="6">
    <source>
        <dbReference type="ARBA" id="ARBA00022840"/>
    </source>
</evidence>
<name>A0A3S1A5L9_9BURK</name>
<evidence type="ECO:0000256" key="1">
    <source>
        <dbReference type="ARBA" id="ARBA00005006"/>
    </source>
</evidence>
<dbReference type="Gene3D" id="3.30.590.20">
    <property type="match status" value="1"/>
</dbReference>
<evidence type="ECO:0000256" key="8">
    <source>
        <dbReference type="HAMAP-Rule" id="MF_00578"/>
    </source>
</evidence>
<dbReference type="InterPro" id="IPR006334">
    <property type="entry name" value="Glut_cys_ligase"/>
</dbReference>
<dbReference type="GO" id="GO:0006750">
    <property type="term" value="P:glutathione biosynthetic process"/>
    <property type="evidence" value="ECO:0007669"/>
    <property type="project" value="UniProtKB-UniRule"/>
</dbReference>
<evidence type="ECO:0000259" key="10">
    <source>
        <dbReference type="Pfam" id="PF04262"/>
    </source>
</evidence>
<feature type="domain" description="Glutamate--cysteine ligase" evidence="10">
    <location>
        <begin position="15"/>
        <end position="158"/>
    </location>
</feature>
<keyword evidence="3 8" id="KW-0436">Ligase</keyword>
<evidence type="ECO:0000256" key="5">
    <source>
        <dbReference type="ARBA" id="ARBA00022741"/>
    </source>
</evidence>
<keyword evidence="4 8" id="KW-0317">Glutathione biosynthesis</keyword>
<comment type="pathway">
    <text evidence="1 8 9">Sulfur metabolism; glutathione biosynthesis; glutathione from L-cysteine and L-glutamate: step 1/2.</text>
</comment>
<dbReference type="GO" id="GO:0004357">
    <property type="term" value="F:glutamate-cysteine ligase activity"/>
    <property type="evidence" value="ECO:0007669"/>
    <property type="project" value="UniProtKB-UniRule"/>
</dbReference>
<comment type="caution">
    <text evidence="11">The sequence shown here is derived from an EMBL/GenBank/DDBJ whole genome shotgun (WGS) entry which is preliminary data.</text>
</comment>
<proteinExistence type="inferred from homology"/>
<comment type="catalytic activity">
    <reaction evidence="7 8 9">
        <text>L-cysteine + L-glutamate + ATP = gamma-L-glutamyl-L-cysteine + ADP + phosphate + H(+)</text>
        <dbReference type="Rhea" id="RHEA:13285"/>
        <dbReference type="ChEBI" id="CHEBI:15378"/>
        <dbReference type="ChEBI" id="CHEBI:29985"/>
        <dbReference type="ChEBI" id="CHEBI:30616"/>
        <dbReference type="ChEBI" id="CHEBI:35235"/>
        <dbReference type="ChEBI" id="CHEBI:43474"/>
        <dbReference type="ChEBI" id="CHEBI:58173"/>
        <dbReference type="ChEBI" id="CHEBI:456216"/>
        <dbReference type="EC" id="6.3.2.2"/>
    </reaction>
</comment>
<keyword evidence="5 8" id="KW-0547">Nucleotide-binding</keyword>